<organism evidence="1 2">
    <name type="scientific">Undibacterium aquatile</name>
    <dbReference type="NCBI Taxonomy" id="1537398"/>
    <lineage>
        <taxon>Bacteria</taxon>
        <taxon>Pseudomonadati</taxon>
        <taxon>Pseudomonadota</taxon>
        <taxon>Betaproteobacteria</taxon>
        <taxon>Burkholderiales</taxon>
        <taxon>Oxalobacteraceae</taxon>
        <taxon>Undibacterium</taxon>
    </lineage>
</organism>
<proteinExistence type="predicted"/>
<accession>A0ABR6XHD9</accession>
<evidence type="ECO:0008006" key="3">
    <source>
        <dbReference type="Google" id="ProtNLM"/>
    </source>
</evidence>
<reference evidence="1 2" key="1">
    <citation type="submission" date="2020-08" db="EMBL/GenBank/DDBJ databases">
        <title>Novel species isolated from subtropical streams in China.</title>
        <authorList>
            <person name="Lu H."/>
        </authorList>
    </citation>
    <scope>NUCLEOTIDE SEQUENCE [LARGE SCALE GENOMIC DNA]</scope>
    <source>
        <strain evidence="1 2">CCTCC AB 2015119</strain>
    </source>
</reference>
<dbReference type="RefSeq" id="WP_190479820.1">
    <property type="nucleotide sequence ID" value="NZ_JACOFT010000004.1"/>
</dbReference>
<keyword evidence="2" id="KW-1185">Reference proteome</keyword>
<dbReference type="EMBL" id="JACOFT010000004">
    <property type="protein sequence ID" value="MBC3812173.1"/>
    <property type="molecule type" value="Genomic_DNA"/>
</dbReference>
<dbReference type="Proteomes" id="UP000637632">
    <property type="component" value="Unassembled WGS sequence"/>
</dbReference>
<protein>
    <recommendedName>
        <fullName evidence="3">DUF4435 domain-containing protein</fullName>
    </recommendedName>
</protein>
<gene>
    <name evidence="1" type="ORF">H8K26_12035</name>
</gene>
<evidence type="ECO:0000313" key="1">
    <source>
        <dbReference type="EMBL" id="MBC3812173.1"/>
    </source>
</evidence>
<comment type="caution">
    <text evidence="1">The sequence shown here is derived from an EMBL/GenBank/DDBJ whole genome shotgun (WGS) entry which is preliminary data.</text>
</comment>
<name>A0ABR6XHD9_9BURK</name>
<evidence type="ECO:0000313" key="2">
    <source>
        <dbReference type="Proteomes" id="UP000637632"/>
    </source>
</evidence>
<sequence>MSRLNYSSNGLIRSMQISRNKLFAYCEGKNIDPFFYGQLLNKACKNESIEYVVNRANQIDSKTGGKEALKKLFYALKRKKSLKSKFKGKEFNILFFMDKDADCVLKKRIRSDHVIYTELYSVENYIYKYGKLRRAIAISACLDEPIVSTHFSCSKTWVEQKALLWKEWITLCLFSQIYSVNSGCTYGRISIINDSDTCKLLCNTNRNLYNEQVTRIKNEFLRKTNLQPFEFELKFKRVEMLVEKKIKEKILFSLFKGKWCANILESEVKDLHSQEINLDNLGKRIESTLLATLDFSDDWALYFFRKIEKIIH</sequence>